<dbReference type="Gene3D" id="2.130.10.10">
    <property type="entry name" value="YVTN repeat-like/Quinoprotein amine dehydrogenase"/>
    <property type="match status" value="1"/>
</dbReference>
<feature type="region of interest" description="Disordered" evidence="3">
    <location>
        <begin position="40"/>
        <end position="62"/>
    </location>
</feature>
<dbReference type="GO" id="GO:0002183">
    <property type="term" value="P:cytoplasmic translational initiation"/>
    <property type="evidence" value="ECO:0007669"/>
    <property type="project" value="TreeGrafter"/>
</dbReference>
<gene>
    <name evidence="4" type="ORF">ACMD2_02652</name>
</gene>
<evidence type="ECO:0000256" key="3">
    <source>
        <dbReference type="SAM" id="MobiDB-lite"/>
    </source>
</evidence>
<dbReference type="GO" id="GO:0003723">
    <property type="term" value="F:RNA binding"/>
    <property type="evidence" value="ECO:0007669"/>
    <property type="project" value="TreeGrafter"/>
</dbReference>
<keyword evidence="4" id="KW-0648">Protein biosynthesis</keyword>
<dbReference type="AlphaFoldDB" id="A0A199VND3"/>
<dbReference type="GO" id="GO:0071541">
    <property type="term" value="C:eukaryotic translation initiation factor 3 complex, eIF3m"/>
    <property type="evidence" value="ECO:0007669"/>
    <property type="project" value="TreeGrafter"/>
</dbReference>
<keyword evidence="1" id="KW-0853">WD repeat</keyword>
<sequence>MRPILMKGHERPRTFLRYNREGDLQCYASGTPETGKLFKEAGKDSGHQKTLTPLSKSGDGSHFLTGSLDKTAKLRDARTLTLLKTYATERPVNAGAISPLLDHLRTHTF</sequence>
<keyword evidence="2" id="KW-0677">Repeat</keyword>
<dbReference type="Proteomes" id="UP000092600">
    <property type="component" value="Unassembled WGS sequence"/>
</dbReference>
<dbReference type="PANTHER" id="PTHR19877:SF1">
    <property type="entry name" value="EUKARYOTIC TRANSLATION INITIATION FACTOR 3 SUBUNIT I"/>
    <property type="match status" value="1"/>
</dbReference>
<dbReference type="PANTHER" id="PTHR19877">
    <property type="entry name" value="EUKARYOTIC TRANSLATION INITIATION FACTOR 3 SUBUNIT I"/>
    <property type="match status" value="1"/>
</dbReference>
<evidence type="ECO:0000256" key="1">
    <source>
        <dbReference type="ARBA" id="ARBA00022574"/>
    </source>
</evidence>
<dbReference type="InterPro" id="IPR015943">
    <property type="entry name" value="WD40/YVTN_repeat-like_dom_sf"/>
</dbReference>
<reference evidence="4 5" key="1">
    <citation type="journal article" date="2016" name="DNA Res.">
        <title>The draft genome of MD-2 pineapple using hybrid error correction of long reads.</title>
        <authorList>
            <person name="Redwan R.M."/>
            <person name="Saidin A."/>
            <person name="Kumar S.V."/>
        </authorList>
    </citation>
    <scope>NUCLEOTIDE SEQUENCE [LARGE SCALE GENOMIC DNA]</scope>
    <source>
        <strain evidence="5">cv. MD2</strain>
        <tissue evidence="4">Leaf</tissue>
    </source>
</reference>
<organism evidence="4 5">
    <name type="scientific">Ananas comosus</name>
    <name type="common">Pineapple</name>
    <name type="synonym">Ananas ananas</name>
    <dbReference type="NCBI Taxonomy" id="4615"/>
    <lineage>
        <taxon>Eukaryota</taxon>
        <taxon>Viridiplantae</taxon>
        <taxon>Streptophyta</taxon>
        <taxon>Embryophyta</taxon>
        <taxon>Tracheophyta</taxon>
        <taxon>Spermatophyta</taxon>
        <taxon>Magnoliopsida</taxon>
        <taxon>Liliopsida</taxon>
        <taxon>Poales</taxon>
        <taxon>Bromeliaceae</taxon>
        <taxon>Bromelioideae</taxon>
        <taxon>Ananas</taxon>
    </lineage>
</organism>
<comment type="caution">
    <text evidence="4">The sequence shown here is derived from an EMBL/GenBank/DDBJ whole genome shotgun (WGS) entry which is preliminary data.</text>
</comment>
<dbReference type="SUPFAM" id="SSF50978">
    <property type="entry name" value="WD40 repeat-like"/>
    <property type="match status" value="1"/>
</dbReference>
<accession>A0A199VND3</accession>
<evidence type="ECO:0000256" key="2">
    <source>
        <dbReference type="ARBA" id="ARBA00022737"/>
    </source>
</evidence>
<proteinExistence type="predicted"/>
<evidence type="ECO:0000313" key="5">
    <source>
        <dbReference type="Proteomes" id="UP000092600"/>
    </source>
</evidence>
<protein>
    <submittedName>
        <fullName evidence="4">Eukaryotic translation initiation factor 3 subunit I</fullName>
    </submittedName>
</protein>
<evidence type="ECO:0000313" key="4">
    <source>
        <dbReference type="EMBL" id="OAY78220.1"/>
    </source>
</evidence>
<dbReference type="InterPro" id="IPR036322">
    <property type="entry name" value="WD40_repeat_dom_sf"/>
</dbReference>
<dbReference type="GO" id="GO:0003743">
    <property type="term" value="F:translation initiation factor activity"/>
    <property type="evidence" value="ECO:0007669"/>
    <property type="project" value="UniProtKB-KW"/>
</dbReference>
<keyword evidence="4" id="KW-0396">Initiation factor</keyword>
<dbReference type="EMBL" id="LSRQ01001332">
    <property type="protein sequence ID" value="OAY78220.1"/>
    <property type="molecule type" value="Genomic_DNA"/>
</dbReference>
<dbReference type="STRING" id="4615.A0A199VND3"/>
<name>A0A199VND3_ANACO</name>